<protein>
    <submittedName>
        <fullName evidence="8">Protein kinase domain protein</fullName>
        <ecNumber evidence="8">2.7.11.17</ecNumber>
        <ecNumber evidence="8">3.1.3.16</ecNumber>
    </submittedName>
</protein>
<dbReference type="InterPro" id="IPR004274">
    <property type="entry name" value="FCP1_dom"/>
</dbReference>
<dbReference type="CDD" id="cd07521">
    <property type="entry name" value="HAD_FCP1-like"/>
    <property type="match status" value="1"/>
</dbReference>
<keyword evidence="5" id="KW-0067">ATP-binding</keyword>
<dbReference type="STRING" id="857967.G0QXR2"/>
<dbReference type="GeneID" id="14906103"/>
<organism evidence="8 9">
    <name type="scientific">Ichthyophthirius multifiliis</name>
    <name type="common">White spot disease agent</name>
    <name type="synonym">Ich</name>
    <dbReference type="NCBI Taxonomy" id="5932"/>
    <lineage>
        <taxon>Eukaryota</taxon>
        <taxon>Sar</taxon>
        <taxon>Alveolata</taxon>
        <taxon>Ciliophora</taxon>
        <taxon>Intramacronucleata</taxon>
        <taxon>Oligohymenophorea</taxon>
        <taxon>Hymenostomatida</taxon>
        <taxon>Ophryoglenina</taxon>
        <taxon>Ichthyophthirius</taxon>
    </lineage>
</organism>
<proteinExistence type="predicted"/>
<evidence type="ECO:0000259" key="6">
    <source>
        <dbReference type="PROSITE" id="PS50011"/>
    </source>
</evidence>
<dbReference type="EC" id="3.1.3.16" evidence="8"/>
<dbReference type="InterPro" id="IPR036412">
    <property type="entry name" value="HAD-like_sf"/>
</dbReference>
<dbReference type="InterPro" id="IPR008271">
    <property type="entry name" value="Ser/Thr_kinase_AS"/>
</dbReference>
<name>G0QXR2_ICHMU</name>
<feature type="domain" description="Protein kinase" evidence="6">
    <location>
        <begin position="8"/>
        <end position="263"/>
    </location>
</feature>
<dbReference type="GO" id="GO:0000407">
    <property type="term" value="C:phagophore assembly site"/>
    <property type="evidence" value="ECO:0007669"/>
    <property type="project" value="TreeGrafter"/>
</dbReference>
<evidence type="ECO:0000313" key="8">
    <source>
        <dbReference type="EMBL" id="EGR29999.1"/>
    </source>
</evidence>
<keyword evidence="4 8" id="KW-0418">Kinase</keyword>
<evidence type="ECO:0000256" key="1">
    <source>
        <dbReference type="ARBA" id="ARBA00011245"/>
    </source>
</evidence>
<comment type="subunit">
    <text evidence="1">Monomer.</text>
</comment>
<keyword evidence="9" id="KW-1185">Reference proteome</keyword>
<keyword evidence="8" id="KW-0378">Hydrolase</keyword>
<dbReference type="RefSeq" id="XP_004031235.1">
    <property type="nucleotide sequence ID" value="XM_004031187.1"/>
</dbReference>
<accession>G0QXR2</accession>
<keyword evidence="3" id="KW-0547">Nucleotide-binding</keyword>
<dbReference type="OMA" id="HPNIVSH"/>
<dbReference type="PROSITE" id="PS50011">
    <property type="entry name" value="PROTEIN_KINASE_DOM"/>
    <property type="match status" value="1"/>
</dbReference>
<dbReference type="GO" id="GO:0004722">
    <property type="term" value="F:protein serine/threonine phosphatase activity"/>
    <property type="evidence" value="ECO:0007669"/>
    <property type="project" value="UniProtKB-EC"/>
</dbReference>
<gene>
    <name evidence="8" type="ORF">IMG5_144730</name>
</gene>
<evidence type="ECO:0000256" key="3">
    <source>
        <dbReference type="ARBA" id="ARBA00022741"/>
    </source>
</evidence>
<dbReference type="GO" id="GO:0005524">
    <property type="term" value="F:ATP binding"/>
    <property type="evidence" value="ECO:0007669"/>
    <property type="project" value="UniProtKB-KW"/>
</dbReference>
<dbReference type="GO" id="GO:0005829">
    <property type="term" value="C:cytosol"/>
    <property type="evidence" value="ECO:0007669"/>
    <property type="project" value="TreeGrafter"/>
</dbReference>
<dbReference type="PROSITE" id="PS50969">
    <property type="entry name" value="FCP1"/>
    <property type="match status" value="1"/>
</dbReference>
<dbReference type="InterPro" id="IPR011009">
    <property type="entry name" value="Kinase-like_dom_sf"/>
</dbReference>
<dbReference type="EC" id="2.7.11.17" evidence="8"/>
<dbReference type="Gene3D" id="1.10.510.10">
    <property type="entry name" value="Transferase(Phosphotransferase) domain 1"/>
    <property type="match status" value="1"/>
</dbReference>
<dbReference type="EMBL" id="GL984086">
    <property type="protein sequence ID" value="EGR29999.1"/>
    <property type="molecule type" value="Genomic_DNA"/>
</dbReference>
<dbReference type="Gene3D" id="3.30.200.20">
    <property type="entry name" value="Phosphorylase Kinase, domain 1"/>
    <property type="match status" value="1"/>
</dbReference>
<dbReference type="SUPFAM" id="SSF56784">
    <property type="entry name" value="HAD-like"/>
    <property type="match status" value="1"/>
</dbReference>
<sequence>MSKIIDNYILKEIAGSGQYGKVYKSTHLKTEQVYAIKVIKLEKFKSVPQLHQFTLNEIQTLTKINNPNVITFIEMLRSQNNVYLVYEFCDGGTLEDIIKQKKIICEKEAIHIFQQIINAFKCMFRENILHRDLKPSNILLHNGVIKVADFGFCKTLLSASDLTQTMVGSPIYMAPEILKGCNYNIKADIWSMGVVLFEMLFGYCPYEDKTIAQLINQIDNKQLVIPKHINNISVQLEELLMRMLTIDPDRRIEWNTLLNHPLFEKKNEQYYNSVICNQFLGAKDKRYLPKVSRNPFYINIRPQAKQFLKQMANYYDIIIWTASVKDYADPIINQLDPEKKYITQKFYRQHCKVNEKGYVKDLRLLCKNLKDVIIIDNLQNSFSLNYQNGIQIKDFINSKKDQELQNLQPFLIYMSQQNDVRDIRQWKQKYDQQQNSIIQQFQNKNYQTPSVLVQLHAKTPLNYKKIFILQIYQLNKV</sequence>
<evidence type="ECO:0000256" key="5">
    <source>
        <dbReference type="ARBA" id="ARBA00022840"/>
    </source>
</evidence>
<dbReference type="InterPro" id="IPR000719">
    <property type="entry name" value="Prot_kinase_dom"/>
</dbReference>
<dbReference type="NCBIfam" id="TIGR02251">
    <property type="entry name" value="HIF-SF_euk"/>
    <property type="match status" value="1"/>
</dbReference>
<dbReference type="Gene3D" id="3.40.50.1000">
    <property type="entry name" value="HAD superfamily/HAD-like"/>
    <property type="match status" value="1"/>
</dbReference>
<dbReference type="Pfam" id="PF03031">
    <property type="entry name" value="NIF"/>
    <property type="match status" value="1"/>
</dbReference>
<evidence type="ECO:0000256" key="2">
    <source>
        <dbReference type="ARBA" id="ARBA00022679"/>
    </source>
</evidence>
<dbReference type="Proteomes" id="UP000008983">
    <property type="component" value="Unassembled WGS sequence"/>
</dbReference>
<dbReference type="OrthoDB" id="436110at2759"/>
<dbReference type="GO" id="GO:0004683">
    <property type="term" value="F:calcium/calmodulin-dependent protein kinase activity"/>
    <property type="evidence" value="ECO:0007669"/>
    <property type="project" value="UniProtKB-EC"/>
</dbReference>
<dbReference type="GO" id="GO:0005776">
    <property type="term" value="C:autophagosome"/>
    <property type="evidence" value="ECO:0007669"/>
    <property type="project" value="TreeGrafter"/>
</dbReference>
<dbReference type="SMART" id="SM00220">
    <property type="entry name" value="S_TKc"/>
    <property type="match status" value="1"/>
</dbReference>
<dbReference type="InterPro" id="IPR023214">
    <property type="entry name" value="HAD_sf"/>
</dbReference>
<dbReference type="SUPFAM" id="SSF56112">
    <property type="entry name" value="Protein kinase-like (PK-like)"/>
    <property type="match status" value="1"/>
</dbReference>
<evidence type="ECO:0000259" key="7">
    <source>
        <dbReference type="PROSITE" id="PS50969"/>
    </source>
</evidence>
<dbReference type="InterPro" id="IPR011948">
    <property type="entry name" value="Dullard_phosphatase"/>
</dbReference>
<evidence type="ECO:0000313" key="9">
    <source>
        <dbReference type="Proteomes" id="UP000008983"/>
    </source>
</evidence>
<keyword evidence="2 8" id="KW-0808">Transferase</keyword>
<feature type="domain" description="FCP1 homology" evidence="7">
    <location>
        <begin position="247"/>
        <end position="414"/>
    </location>
</feature>
<reference evidence="8 9" key="1">
    <citation type="submission" date="2011-07" db="EMBL/GenBank/DDBJ databases">
        <authorList>
            <person name="Coyne R."/>
            <person name="Brami D."/>
            <person name="Johnson J."/>
            <person name="Hostetler J."/>
            <person name="Hannick L."/>
            <person name="Clark T."/>
            <person name="Cassidy-Hanley D."/>
            <person name="Inman J."/>
        </authorList>
    </citation>
    <scope>NUCLEOTIDE SEQUENCE [LARGE SCALE GENOMIC DNA]</scope>
    <source>
        <strain evidence="8 9">G5</strain>
    </source>
</reference>
<evidence type="ECO:0000256" key="4">
    <source>
        <dbReference type="ARBA" id="ARBA00022777"/>
    </source>
</evidence>
<dbReference type="GO" id="GO:0016020">
    <property type="term" value="C:membrane"/>
    <property type="evidence" value="ECO:0007669"/>
    <property type="project" value="TreeGrafter"/>
</dbReference>
<dbReference type="AlphaFoldDB" id="G0QXR2"/>
<dbReference type="eggNOG" id="KOG0595">
    <property type="taxonomic scope" value="Eukaryota"/>
</dbReference>
<dbReference type="InParanoid" id="G0QXR2"/>
<dbReference type="SMART" id="SM00577">
    <property type="entry name" value="CPDc"/>
    <property type="match status" value="1"/>
</dbReference>
<dbReference type="PANTHER" id="PTHR24348">
    <property type="entry name" value="SERINE/THREONINE-PROTEIN KINASE UNC-51-RELATED"/>
    <property type="match status" value="1"/>
</dbReference>
<dbReference type="FunFam" id="1.10.510.10:FF:000571">
    <property type="entry name" value="Maternal embryonic leucine zipper kinase"/>
    <property type="match status" value="1"/>
</dbReference>
<dbReference type="GO" id="GO:0000045">
    <property type="term" value="P:autophagosome assembly"/>
    <property type="evidence" value="ECO:0007669"/>
    <property type="project" value="TreeGrafter"/>
</dbReference>
<dbReference type="PANTHER" id="PTHR24348:SF22">
    <property type="entry name" value="NON-SPECIFIC SERINE_THREONINE PROTEIN KINASE"/>
    <property type="match status" value="1"/>
</dbReference>
<dbReference type="GO" id="GO:0010506">
    <property type="term" value="P:regulation of autophagy"/>
    <property type="evidence" value="ECO:0007669"/>
    <property type="project" value="InterPro"/>
</dbReference>
<dbReference type="InterPro" id="IPR045269">
    <property type="entry name" value="Atg1-like"/>
</dbReference>
<dbReference type="Pfam" id="PF00069">
    <property type="entry name" value="Pkinase"/>
    <property type="match status" value="1"/>
</dbReference>
<dbReference type="PROSITE" id="PS00108">
    <property type="entry name" value="PROTEIN_KINASE_ST"/>
    <property type="match status" value="1"/>
</dbReference>